<dbReference type="Proteomes" id="UP000295797">
    <property type="component" value="Chromosome"/>
</dbReference>
<dbReference type="AlphaFoldDB" id="A0AAP9CGL1"/>
<reference evidence="2 3" key="1">
    <citation type="submission" date="2019-03" db="EMBL/GenBank/DDBJ databases">
        <title>Complete genome sequence of the plant growth promoting strain Pseudomonas fluorescens LBUM677.</title>
        <authorList>
            <person name="Novinscak A."/>
            <person name="Joly D."/>
            <person name="Filion M."/>
        </authorList>
    </citation>
    <scope>NUCLEOTIDE SEQUENCE [LARGE SCALE GENOMIC DNA]</scope>
    <source>
        <strain evidence="2 3">LBUM677</strain>
    </source>
</reference>
<evidence type="ECO:0000313" key="3">
    <source>
        <dbReference type="Proteomes" id="UP000295797"/>
    </source>
</evidence>
<dbReference type="EMBL" id="CP038438">
    <property type="protein sequence ID" value="QBX39131.1"/>
    <property type="molecule type" value="Genomic_DNA"/>
</dbReference>
<organism evidence="2 3">
    <name type="scientific">Pseudomonas fluorescens</name>
    <dbReference type="NCBI Taxonomy" id="294"/>
    <lineage>
        <taxon>Bacteria</taxon>
        <taxon>Pseudomonadati</taxon>
        <taxon>Pseudomonadota</taxon>
        <taxon>Gammaproteobacteria</taxon>
        <taxon>Pseudomonadales</taxon>
        <taxon>Pseudomonadaceae</taxon>
        <taxon>Pseudomonas</taxon>
    </lineage>
</organism>
<feature type="region of interest" description="Disordered" evidence="1">
    <location>
        <begin position="31"/>
        <end position="77"/>
    </location>
</feature>
<feature type="compositionally biased region" description="Polar residues" evidence="1">
    <location>
        <begin position="31"/>
        <end position="43"/>
    </location>
</feature>
<feature type="compositionally biased region" description="Basic and acidic residues" evidence="1">
    <location>
        <begin position="66"/>
        <end position="77"/>
    </location>
</feature>
<name>A0AAP9CGL1_PSEFL</name>
<evidence type="ECO:0000313" key="2">
    <source>
        <dbReference type="EMBL" id="QBX39131.1"/>
    </source>
</evidence>
<gene>
    <name evidence="2" type="ORF">E4T63_00505</name>
</gene>
<accession>A0AAP9CGL1</accession>
<protein>
    <submittedName>
        <fullName evidence="2">Uncharacterized protein</fullName>
    </submittedName>
</protein>
<evidence type="ECO:0000256" key="1">
    <source>
        <dbReference type="SAM" id="MobiDB-lite"/>
    </source>
</evidence>
<sequence length="77" mass="8380">MQKPTRRRRLFCGPLVPNVGAGLLAKALCQPTSRVSDTPSSRASPLPQKPYSRVSPSSPAPAIHRNAGDRHAHTDRR</sequence>
<proteinExistence type="predicted"/>